<evidence type="ECO:0000313" key="3">
    <source>
        <dbReference type="EMBL" id="EFK54896.1"/>
    </source>
</evidence>
<dbReference type="RefSeq" id="WP_005286429.1">
    <property type="nucleotide sequence ID" value="NZ_CM000961.1"/>
</dbReference>
<evidence type="ECO:0000259" key="2">
    <source>
        <dbReference type="SMART" id="SM00327"/>
    </source>
</evidence>
<protein>
    <recommendedName>
        <fullName evidence="2">VWFA domain-containing protein</fullName>
    </recommendedName>
</protein>
<dbReference type="Pfam" id="PF05762">
    <property type="entry name" value="VWA_CoxE"/>
    <property type="match status" value="1"/>
</dbReference>
<feature type="domain" description="VWFA" evidence="2">
    <location>
        <begin position="988"/>
        <end position="1147"/>
    </location>
</feature>
<dbReference type="PANTHER" id="PTHR30634">
    <property type="entry name" value="OUTER MEMBRANE LOLAB LIPOPROTEIN INSERTION APPARATUS"/>
    <property type="match status" value="1"/>
</dbReference>
<dbReference type="HOGENOM" id="CLU_272484_0_0_11"/>
<dbReference type="STRING" id="585529.HMPREF0291_10154"/>
<keyword evidence="4" id="KW-1185">Reference proteome</keyword>
<reference evidence="3" key="1">
    <citation type="submission" date="2010-06" db="EMBL/GenBank/DDBJ databases">
        <authorList>
            <person name="Muzny D."/>
            <person name="Qin X."/>
            <person name="Buhay C."/>
            <person name="Dugan-Rocha S."/>
            <person name="Ding Y."/>
            <person name="Chen G."/>
            <person name="Hawes A."/>
            <person name="Holder M."/>
            <person name="Jhangiani S."/>
            <person name="Johnson A."/>
            <person name="Khan Z."/>
            <person name="Li Z."/>
            <person name="Liu W."/>
            <person name="Liu X."/>
            <person name="Perez L."/>
            <person name="Shen H."/>
            <person name="Wang Q."/>
            <person name="Watt J."/>
            <person name="Xi L."/>
            <person name="Xin Y."/>
            <person name="Zhou J."/>
            <person name="Deng J."/>
            <person name="Jiang H."/>
            <person name="Liu Y."/>
            <person name="Qu J."/>
            <person name="Song X.-Z."/>
            <person name="Zhang L."/>
            <person name="Villasana D."/>
            <person name="Johnson A."/>
            <person name="Liu J."/>
            <person name="Liyanage D."/>
            <person name="Lorensuhewa L."/>
            <person name="Robinson T."/>
            <person name="Song A."/>
            <person name="Song B.-B."/>
            <person name="Dinh H."/>
            <person name="Thornton R."/>
            <person name="Coyle M."/>
            <person name="Francisco L."/>
            <person name="Jackson L."/>
            <person name="Javaid M."/>
            <person name="Korchina V."/>
            <person name="Kovar C."/>
            <person name="Mata R."/>
            <person name="Mathew T."/>
            <person name="Ngo R."/>
            <person name="Nguyen L."/>
            <person name="Nguyen N."/>
            <person name="Okwuonu G."/>
            <person name="Ongeri F."/>
            <person name="Pham C."/>
            <person name="Simmons D."/>
            <person name="Wilczek-Boney K."/>
            <person name="Hale W."/>
            <person name="Jakkamsetti A."/>
            <person name="Pham P."/>
            <person name="Ruth R."/>
            <person name="San Lucas F."/>
            <person name="Warren J."/>
            <person name="Zhang J."/>
            <person name="Zhao Z."/>
            <person name="Zhou C."/>
            <person name="Zhu D."/>
            <person name="Lee S."/>
            <person name="Bess C."/>
            <person name="Blankenburg K."/>
            <person name="Forbes L."/>
            <person name="Fu Q."/>
            <person name="Gubbala S."/>
            <person name="Hirani K."/>
            <person name="Jayaseelan J.C."/>
            <person name="Lara F."/>
            <person name="Munidasa M."/>
            <person name="Palculict T."/>
            <person name="Patil S."/>
            <person name="Pu L.-L."/>
            <person name="Saada N."/>
            <person name="Tang L."/>
            <person name="Weissenberger G."/>
            <person name="Zhu Y."/>
            <person name="Hemphill L."/>
            <person name="Shang Y."/>
            <person name="Youmans B."/>
            <person name="Ayvaz T."/>
            <person name="Ross M."/>
            <person name="Santibanez J."/>
            <person name="Aqrawi P."/>
            <person name="Gross S."/>
            <person name="Joshi V."/>
            <person name="Fowler G."/>
            <person name="Nazareth L."/>
            <person name="Reid J."/>
            <person name="Worley K."/>
            <person name="Petrosino J."/>
            <person name="Highlander S."/>
            <person name="Gibbs R."/>
        </authorList>
    </citation>
    <scope>NUCLEOTIDE SEQUENCE [LARGE SCALE GENOMIC DNA]</scope>
    <source>
        <strain evidence="3">ATCC 33030</strain>
    </source>
</reference>
<comment type="caution">
    <text evidence="3">The sequence shown here is derived from an EMBL/GenBank/DDBJ whole genome shotgun (WGS) entry which is preliminary data.</text>
</comment>
<proteinExistence type="predicted"/>
<dbReference type="PANTHER" id="PTHR30634:SF7">
    <property type="entry name" value="VWA DOMAIN-CONTAINING PROTEIN"/>
    <property type="match status" value="1"/>
</dbReference>
<dbReference type="SUPFAM" id="SSF53300">
    <property type="entry name" value="vWA-like"/>
    <property type="match status" value="1"/>
</dbReference>
<dbReference type="SMART" id="SM00327">
    <property type="entry name" value="VWA"/>
    <property type="match status" value="1"/>
</dbReference>
<dbReference type="AlphaFoldDB" id="D7WAL5"/>
<evidence type="ECO:0000256" key="1">
    <source>
        <dbReference type="SAM" id="MobiDB-lite"/>
    </source>
</evidence>
<dbReference type="eggNOG" id="COG2304">
    <property type="taxonomic scope" value="Bacteria"/>
</dbReference>
<dbReference type="Proteomes" id="UP000004208">
    <property type="component" value="Unassembled WGS sequence"/>
</dbReference>
<dbReference type="InterPro" id="IPR050458">
    <property type="entry name" value="LolB"/>
</dbReference>
<feature type="region of interest" description="Disordered" evidence="1">
    <location>
        <begin position="797"/>
        <end position="844"/>
    </location>
</feature>
<dbReference type="InterPro" id="IPR002035">
    <property type="entry name" value="VWF_A"/>
</dbReference>
<evidence type="ECO:0000313" key="4">
    <source>
        <dbReference type="Proteomes" id="UP000004208"/>
    </source>
</evidence>
<dbReference type="InterPro" id="IPR008912">
    <property type="entry name" value="Uncharacterised_CoxE"/>
</dbReference>
<feature type="compositionally biased region" description="Gly residues" evidence="1">
    <location>
        <begin position="825"/>
        <end position="836"/>
    </location>
</feature>
<dbReference type="InterPro" id="IPR036465">
    <property type="entry name" value="vWFA_dom_sf"/>
</dbReference>
<dbReference type="Pfam" id="PF18934">
    <property type="entry name" value="DUF5682"/>
    <property type="match status" value="1"/>
</dbReference>
<name>D7WAL5_9CORY</name>
<dbReference type="EMBL" id="ACLJ02000001">
    <property type="protein sequence ID" value="EFK54896.1"/>
    <property type="molecule type" value="Genomic_DNA"/>
</dbReference>
<dbReference type="Gene3D" id="3.40.50.410">
    <property type="entry name" value="von Willebrand factor, type A domain"/>
    <property type="match status" value="1"/>
</dbReference>
<gene>
    <name evidence="3" type="ORF">HMPREF0291_10154</name>
</gene>
<dbReference type="InterPro" id="IPR043737">
    <property type="entry name" value="DUF5682"/>
</dbReference>
<sequence length="1152" mass="122395">MATDHVIRAERAELEVAGAVDKLAGDSVYLIGVRHHSPSLSRVLPELLDHAQPDALVLEIPEEAAPWCEWITHPDAVAPMAFAVADDGGGISFWPLADFSPELTALRWAHAHGVPVICADLSPGASPAEGDTPDVSEHPTSSVGRFLDTYVGADHHDDAWDRLVEVPSAGASGEAVRRAALAFGWAYRQGQPLDARTAAREASMREGIRRARAEHGPRIAAVTGAWHSPALTETRISEDATVDAALLSELQPLRNSRTTTASLVPYSHALLDSRSGYPSGIRDPRWQEAVLEYGGDRAAFEDAVATLLTRMASGIRAQGHPCGPGEIQEAHRMALDLAALRALPVPGRRELLEACTSVFAQGDVLGRGRVVARVAQSILVGADVGQLAPGTPKSGLAPEFLAQIEDLRLPGPGEPSRELTLEPLRLKNSSPQDTLDTRREVFLHRCRVAAIGYAVPDHVAGVGGAQAVSTRWTVLYDAATDASLARASRYGVTVEQVAAGTLRARRPNPVDDADDVTADYVLATGLADAAAAGLLDEFDWWLGAVADTLPGRAGVSTLAGVLTAVVAMSEGTVAGMLGVGPERRKAIAEALDILSRAAVAQVSGLAGSDEPDDAAALGHLVALQHTDFGVRLAHTLTGFVADASPLMQGAATALLHRLGAQPEDLPSIATRIRAAATSSGRMDLRRWLTGFISASPELLTDDSDLLDDLREGVEDLEEAVFIARLPALRGGFDPLSAAERERLMDAVGADRARPVNVPVEELGRWAADDIAAWERLQRLGLASAALTPAQRWSLVLGRRREENPSPTQRRLARSLDQLYGRGEGEGSTAGSMGGRAGNEPPYPTARDWVDELDALFGEEVREDIAATAVDTRHPYAMELLTETQPRASVELLSDVLTLAGGMPESVLDKLRPVLRRMVEELTQVLASQLRPALRGLQGWRPSTRPSPELDPLSTIHRNLRHAVLDSDGAPQLVVATPIFRQPIAKRSEWHVIVVVDVSASMEPSTVFAALTASILSGVDALSVTFLAFSTEVIDLSGHVSDPLSLLLEIHIGGGTNIAGALAVAHEHVTVPSRTLLITISDFDEYGSVERLLARVQALNNAGVRLLGCAALDDTGQARYNVGIAGQLADVGMAVSAVSPTALARWVAEQVQQ</sequence>
<organism evidence="3 4">
    <name type="scientific">Corynebacterium genitalium ATCC 33030</name>
    <dbReference type="NCBI Taxonomy" id="585529"/>
    <lineage>
        <taxon>Bacteria</taxon>
        <taxon>Bacillati</taxon>
        <taxon>Actinomycetota</taxon>
        <taxon>Actinomycetes</taxon>
        <taxon>Mycobacteriales</taxon>
        <taxon>Corynebacteriaceae</taxon>
        <taxon>Corynebacterium</taxon>
    </lineage>
</organism>
<accession>D7WAL5</accession>